<keyword evidence="8" id="KW-0066">ATP synthesis</keyword>
<accession>X7E7K8</accession>
<evidence type="ECO:0000259" key="11">
    <source>
        <dbReference type="Pfam" id="PF02823"/>
    </source>
</evidence>
<evidence type="ECO:0000256" key="3">
    <source>
        <dbReference type="ARBA" id="ARBA00005712"/>
    </source>
</evidence>
<organism evidence="12 13">
    <name type="scientific">Marinomonas ushuaiensis DSM 15871</name>
    <dbReference type="NCBI Taxonomy" id="1122207"/>
    <lineage>
        <taxon>Bacteria</taxon>
        <taxon>Pseudomonadati</taxon>
        <taxon>Pseudomonadota</taxon>
        <taxon>Gammaproteobacteria</taxon>
        <taxon>Oceanospirillales</taxon>
        <taxon>Oceanospirillaceae</taxon>
        <taxon>Marinomonas</taxon>
    </lineage>
</organism>
<dbReference type="Gene3D" id="2.60.15.10">
    <property type="entry name" value="F0F1 ATP synthase delta/epsilon subunit, N-terminal"/>
    <property type="match status" value="1"/>
</dbReference>
<keyword evidence="6" id="KW-0406">Ion transport</keyword>
<evidence type="ECO:0000313" key="12">
    <source>
        <dbReference type="EMBL" id="ETX11840.1"/>
    </source>
</evidence>
<evidence type="ECO:0000256" key="5">
    <source>
        <dbReference type="ARBA" id="ARBA00022448"/>
    </source>
</evidence>
<evidence type="ECO:0000256" key="4">
    <source>
        <dbReference type="ARBA" id="ARBA00014480"/>
    </source>
</evidence>
<dbReference type="Proteomes" id="UP000054058">
    <property type="component" value="Unassembled WGS sequence"/>
</dbReference>
<dbReference type="RefSeq" id="WP_036159508.1">
    <property type="nucleotide sequence ID" value="NZ_JAMB01000002.1"/>
</dbReference>
<dbReference type="GO" id="GO:0046933">
    <property type="term" value="F:proton-transporting ATP synthase activity, rotational mechanism"/>
    <property type="evidence" value="ECO:0007669"/>
    <property type="project" value="InterPro"/>
</dbReference>
<comment type="subcellular location">
    <subcellularLocation>
        <location evidence="2">Endomembrane system</location>
        <topology evidence="2">Peripheral membrane protein</topology>
    </subcellularLocation>
</comment>
<evidence type="ECO:0000256" key="10">
    <source>
        <dbReference type="ARBA" id="ARBA00031795"/>
    </source>
</evidence>
<keyword evidence="12" id="KW-0378">Hydrolase</keyword>
<dbReference type="NCBIfam" id="NF004871">
    <property type="entry name" value="PRK06228.1"/>
    <property type="match status" value="1"/>
</dbReference>
<dbReference type="STRING" id="1122207.MUS1_07820"/>
<evidence type="ECO:0000256" key="8">
    <source>
        <dbReference type="ARBA" id="ARBA00023196"/>
    </source>
</evidence>
<comment type="function">
    <text evidence="1">Produces ATP from ADP in the presence of a proton gradient across the membrane.</text>
</comment>
<dbReference type="GO" id="GO:0016787">
    <property type="term" value="F:hydrolase activity"/>
    <property type="evidence" value="ECO:0007669"/>
    <property type="project" value="UniProtKB-KW"/>
</dbReference>
<dbReference type="GO" id="GO:0045259">
    <property type="term" value="C:proton-transporting ATP synthase complex"/>
    <property type="evidence" value="ECO:0007669"/>
    <property type="project" value="UniProtKB-KW"/>
</dbReference>
<dbReference type="InterPro" id="IPR001469">
    <property type="entry name" value="ATP_synth_F1_dsu/esu"/>
</dbReference>
<gene>
    <name evidence="12" type="ORF">MUS1_07820</name>
</gene>
<dbReference type="GO" id="GO:0012505">
    <property type="term" value="C:endomembrane system"/>
    <property type="evidence" value="ECO:0007669"/>
    <property type="project" value="UniProtKB-SubCell"/>
</dbReference>
<feature type="domain" description="ATP synthase F1 complex delta/epsilon subunit N-terminal" evidence="11">
    <location>
        <begin position="6"/>
        <end position="86"/>
    </location>
</feature>
<evidence type="ECO:0000313" key="13">
    <source>
        <dbReference type="Proteomes" id="UP000054058"/>
    </source>
</evidence>
<dbReference type="InterPro" id="IPR036771">
    <property type="entry name" value="ATPsynth_dsu/esu_N"/>
</dbReference>
<sequence>MPPAYMTLKVLLPYKVFAEEHEVLRIVAMTHQGAFGILPHRLDCVASLSAGILVFETKDEKEVYLAIDEGVLIKAGLDVRVSVRNAMSGMGLDELRLAVEKEFMQLNEQEKKLRSVLTKMEGSFVQRLAAFKQDTTAL</sequence>
<comment type="caution">
    <text evidence="12">The sequence shown here is derived from an EMBL/GenBank/DDBJ whole genome shotgun (WGS) entry which is preliminary data.</text>
</comment>
<dbReference type="Pfam" id="PF02823">
    <property type="entry name" value="ATP-synt_DE_N"/>
    <property type="match status" value="1"/>
</dbReference>
<keyword evidence="7" id="KW-0472">Membrane</keyword>
<dbReference type="AlphaFoldDB" id="X7E7K8"/>
<keyword evidence="8" id="KW-0139">CF(1)</keyword>
<dbReference type="eggNOG" id="COG0355">
    <property type="taxonomic scope" value="Bacteria"/>
</dbReference>
<evidence type="ECO:0000256" key="7">
    <source>
        <dbReference type="ARBA" id="ARBA00023136"/>
    </source>
</evidence>
<evidence type="ECO:0000256" key="6">
    <source>
        <dbReference type="ARBA" id="ARBA00023065"/>
    </source>
</evidence>
<comment type="similarity">
    <text evidence="3">Belongs to the ATPase epsilon chain family.</text>
</comment>
<dbReference type="OrthoDB" id="8546953at2"/>
<dbReference type="InterPro" id="IPR024037">
    <property type="entry name" value="Alt_ATP_synth_F1_esu"/>
</dbReference>
<evidence type="ECO:0000256" key="2">
    <source>
        <dbReference type="ARBA" id="ARBA00004184"/>
    </source>
</evidence>
<dbReference type="EMBL" id="JAMB01000002">
    <property type="protein sequence ID" value="ETX11840.1"/>
    <property type="molecule type" value="Genomic_DNA"/>
</dbReference>
<dbReference type="NCBIfam" id="TIGR03166">
    <property type="entry name" value="alt_F1F0_F1_eps"/>
    <property type="match status" value="1"/>
</dbReference>
<evidence type="ECO:0000256" key="1">
    <source>
        <dbReference type="ARBA" id="ARBA00003543"/>
    </source>
</evidence>
<dbReference type="CDD" id="cd12152">
    <property type="entry name" value="F1-ATPase_delta"/>
    <property type="match status" value="1"/>
</dbReference>
<proteinExistence type="inferred from homology"/>
<keyword evidence="5" id="KW-0813">Transport</keyword>
<keyword evidence="13" id="KW-1185">Reference proteome</keyword>
<dbReference type="InterPro" id="IPR020546">
    <property type="entry name" value="ATP_synth_F1_dsu/esu_N"/>
</dbReference>
<dbReference type="PATRIC" id="fig|1122207.3.peg.875"/>
<dbReference type="SUPFAM" id="SSF51344">
    <property type="entry name" value="Epsilon subunit of F1F0-ATP synthase N-terminal domain"/>
    <property type="match status" value="1"/>
</dbReference>
<protein>
    <recommendedName>
        <fullName evidence="4">ATP synthase epsilon chain</fullName>
    </recommendedName>
    <alternativeName>
        <fullName evidence="10">ATP synthase F1 sector epsilon subunit</fullName>
    </alternativeName>
    <alternativeName>
        <fullName evidence="9">F-ATPase epsilon subunit</fullName>
    </alternativeName>
</protein>
<reference evidence="12 13" key="1">
    <citation type="submission" date="2014-01" db="EMBL/GenBank/DDBJ databases">
        <title>Marinomonas ushuaiensis DSM 15871 Genome Sequencing.</title>
        <authorList>
            <person name="Lai Q."/>
            <person name="Shao Z.S."/>
        </authorList>
    </citation>
    <scope>NUCLEOTIDE SEQUENCE [LARGE SCALE GENOMIC DNA]</scope>
    <source>
        <strain evidence="12 13">DSM 15871</strain>
    </source>
</reference>
<evidence type="ECO:0000256" key="9">
    <source>
        <dbReference type="ARBA" id="ARBA00030215"/>
    </source>
</evidence>
<name>X7E7K8_9GAMM</name>